<evidence type="ECO:0000256" key="3">
    <source>
        <dbReference type="PROSITE-ProRule" id="PRU00339"/>
    </source>
</evidence>
<dbReference type="Pfam" id="PF13432">
    <property type="entry name" value="TPR_16"/>
    <property type="match status" value="2"/>
</dbReference>
<feature type="signal peptide" evidence="5">
    <location>
        <begin position="1"/>
        <end position="22"/>
    </location>
</feature>
<feature type="region of interest" description="Disordered" evidence="4">
    <location>
        <begin position="443"/>
        <end position="511"/>
    </location>
</feature>
<reference evidence="6" key="2">
    <citation type="journal article" date="2021" name="Microbiome">
        <title>Successional dynamics and alternative stable states in a saline activated sludge microbial community over 9 years.</title>
        <authorList>
            <person name="Wang Y."/>
            <person name="Ye J."/>
            <person name="Ju F."/>
            <person name="Liu L."/>
            <person name="Boyd J.A."/>
            <person name="Deng Y."/>
            <person name="Parks D.H."/>
            <person name="Jiang X."/>
            <person name="Yin X."/>
            <person name="Woodcroft B.J."/>
            <person name="Tyson G.W."/>
            <person name="Hugenholtz P."/>
            <person name="Polz M.F."/>
            <person name="Zhang T."/>
        </authorList>
    </citation>
    <scope>NUCLEOTIDE SEQUENCE</scope>
    <source>
        <strain evidence="6">HKST-UBA01</strain>
    </source>
</reference>
<feature type="region of interest" description="Disordered" evidence="4">
    <location>
        <begin position="270"/>
        <end position="289"/>
    </location>
</feature>
<protein>
    <submittedName>
        <fullName evidence="6">Tetratricopeptide repeat protein</fullName>
    </submittedName>
</protein>
<dbReference type="InterPro" id="IPR019734">
    <property type="entry name" value="TPR_rpt"/>
</dbReference>
<feature type="compositionally biased region" description="Polar residues" evidence="4">
    <location>
        <begin position="235"/>
        <end position="254"/>
    </location>
</feature>
<accession>A0A956M0S7</accession>
<evidence type="ECO:0000313" key="7">
    <source>
        <dbReference type="Proteomes" id="UP000697710"/>
    </source>
</evidence>
<evidence type="ECO:0000313" key="6">
    <source>
        <dbReference type="EMBL" id="MCA9729121.1"/>
    </source>
</evidence>
<sequence length="511" mass="54141">MRQSVRHLAGLLALVASLSACAGTGPDALLRSHDYPAAISAYEAAEQRSPDDGEIKRNLGVAYLESGDSERALAKLEEARAIRPQDPRVYFFLAEAHEAVGDLEGALLSYDDYLSVGGRNEVSLQLRVRELARRRAEQEIAKALVDESERSGATDSTTLAVPEFANISGSVPMAPLAKGLAAVTITDLRKVEGFRIVERERWNVLKSELQLAYQRRDAAQSDTTTGGESGVPTAEDTTSGITSPSGSEAGTPQPASGELAEEAAIVDSTANPGAQVPTPTFEEDESGLVDPETAPVLGRVLGAGTVIQGLFTVFGDSDIQLDAAVVDVPTSATTIAGEPVVGSVPEVLHLEKQLVYQILEALGVKPTPGEREEIDALVVEDPASFFEYCRALALQDQGDYPAASRIFRALLDKEPEFAQQMNLVRQVSRNREDFSALEHDELEDIAGPGSGDPAGFLDDLAVSVGNGPGPSGDGSGPEDDDATDVTITDVEKVEENAQTIPDFPPPPGGRR</sequence>
<gene>
    <name evidence="6" type="ORF">KC729_15635</name>
</gene>
<dbReference type="SMART" id="SM00028">
    <property type="entry name" value="TPR"/>
    <property type="match status" value="3"/>
</dbReference>
<proteinExistence type="predicted"/>
<dbReference type="PROSITE" id="PS50005">
    <property type="entry name" value="TPR"/>
    <property type="match status" value="1"/>
</dbReference>
<keyword evidence="1" id="KW-0677">Repeat</keyword>
<comment type="caution">
    <text evidence="6">The sequence shown here is derived from an EMBL/GenBank/DDBJ whole genome shotgun (WGS) entry which is preliminary data.</text>
</comment>
<reference evidence="6" key="1">
    <citation type="submission" date="2020-04" db="EMBL/GenBank/DDBJ databases">
        <authorList>
            <person name="Zhang T."/>
        </authorList>
    </citation>
    <scope>NUCLEOTIDE SEQUENCE</scope>
    <source>
        <strain evidence="6">HKST-UBA01</strain>
    </source>
</reference>
<dbReference type="Proteomes" id="UP000697710">
    <property type="component" value="Unassembled WGS sequence"/>
</dbReference>
<dbReference type="PROSITE" id="PS51257">
    <property type="entry name" value="PROKAR_LIPOPROTEIN"/>
    <property type="match status" value="1"/>
</dbReference>
<feature type="repeat" description="TPR" evidence="3">
    <location>
        <begin position="53"/>
        <end position="86"/>
    </location>
</feature>
<dbReference type="Gene3D" id="1.25.40.10">
    <property type="entry name" value="Tetratricopeptide repeat domain"/>
    <property type="match status" value="1"/>
</dbReference>
<name>A0A956M0S7_UNCEI</name>
<keyword evidence="2 3" id="KW-0802">TPR repeat</keyword>
<dbReference type="InterPro" id="IPR011990">
    <property type="entry name" value="TPR-like_helical_dom_sf"/>
</dbReference>
<dbReference type="AlphaFoldDB" id="A0A956M0S7"/>
<dbReference type="SUPFAM" id="SSF48452">
    <property type="entry name" value="TPR-like"/>
    <property type="match status" value="1"/>
</dbReference>
<evidence type="ECO:0000256" key="1">
    <source>
        <dbReference type="ARBA" id="ARBA00022737"/>
    </source>
</evidence>
<feature type="chain" id="PRO_5038063364" evidence="5">
    <location>
        <begin position="23"/>
        <end position="511"/>
    </location>
</feature>
<feature type="region of interest" description="Disordered" evidence="4">
    <location>
        <begin position="215"/>
        <end position="259"/>
    </location>
</feature>
<dbReference type="EMBL" id="JAGQHR010000580">
    <property type="protein sequence ID" value="MCA9729121.1"/>
    <property type="molecule type" value="Genomic_DNA"/>
</dbReference>
<organism evidence="6 7">
    <name type="scientific">Eiseniibacteriota bacterium</name>
    <dbReference type="NCBI Taxonomy" id="2212470"/>
    <lineage>
        <taxon>Bacteria</taxon>
        <taxon>Candidatus Eiseniibacteriota</taxon>
    </lineage>
</organism>
<evidence type="ECO:0000256" key="2">
    <source>
        <dbReference type="ARBA" id="ARBA00022803"/>
    </source>
</evidence>
<dbReference type="PANTHER" id="PTHR45586">
    <property type="entry name" value="TPR REPEAT-CONTAINING PROTEIN PA4667"/>
    <property type="match status" value="1"/>
</dbReference>
<dbReference type="PANTHER" id="PTHR45586:SF1">
    <property type="entry name" value="LIPOPOLYSACCHARIDE ASSEMBLY PROTEIN B"/>
    <property type="match status" value="1"/>
</dbReference>
<evidence type="ECO:0000256" key="4">
    <source>
        <dbReference type="SAM" id="MobiDB-lite"/>
    </source>
</evidence>
<keyword evidence="5" id="KW-0732">Signal</keyword>
<feature type="compositionally biased region" description="Gly residues" evidence="4">
    <location>
        <begin position="466"/>
        <end position="475"/>
    </location>
</feature>
<feature type="compositionally biased region" description="Pro residues" evidence="4">
    <location>
        <begin position="502"/>
        <end position="511"/>
    </location>
</feature>
<evidence type="ECO:0000256" key="5">
    <source>
        <dbReference type="SAM" id="SignalP"/>
    </source>
</evidence>
<dbReference type="InterPro" id="IPR051012">
    <property type="entry name" value="CellSynth/LPSAsmb/PSIAsmb"/>
</dbReference>